<evidence type="ECO:0000259" key="1">
    <source>
        <dbReference type="Pfam" id="PF05050"/>
    </source>
</evidence>
<dbReference type="InterPro" id="IPR006342">
    <property type="entry name" value="FkbM_mtfrase"/>
</dbReference>
<gene>
    <name evidence="2" type="ORF">TELCIR_24050</name>
</gene>
<dbReference type="EMBL" id="KZ394904">
    <property type="protein sequence ID" value="PIO54583.1"/>
    <property type="molecule type" value="Genomic_DNA"/>
</dbReference>
<evidence type="ECO:0000313" key="3">
    <source>
        <dbReference type="Proteomes" id="UP000230423"/>
    </source>
</evidence>
<dbReference type="OrthoDB" id="10006218at2759"/>
<proteinExistence type="predicted"/>
<accession>A0A2G9T9D9</accession>
<protein>
    <recommendedName>
        <fullName evidence="1">Methyltransferase FkbM domain-containing protein</fullName>
    </recommendedName>
</protein>
<keyword evidence="3" id="KW-1185">Reference proteome</keyword>
<dbReference type="Pfam" id="PF05050">
    <property type="entry name" value="Methyltransf_21"/>
    <property type="match status" value="1"/>
</dbReference>
<feature type="domain" description="Methyltransferase FkbM" evidence="1">
    <location>
        <begin position="3"/>
        <end position="56"/>
    </location>
</feature>
<evidence type="ECO:0000313" key="2">
    <source>
        <dbReference type="EMBL" id="PIO54583.1"/>
    </source>
</evidence>
<reference evidence="2 3" key="1">
    <citation type="submission" date="2015-09" db="EMBL/GenBank/DDBJ databases">
        <title>Draft genome of the parasitic nematode Teladorsagia circumcincta isolate WARC Sus (inbred).</title>
        <authorList>
            <person name="Mitreva M."/>
        </authorList>
    </citation>
    <scope>NUCLEOTIDE SEQUENCE [LARGE SCALE GENOMIC DNA]</scope>
    <source>
        <strain evidence="2 3">S</strain>
    </source>
</reference>
<dbReference type="Proteomes" id="UP000230423">
    <property type="component" value="Unassembled WGS sequence"/>
</dbReference>
<dbReference type="AlphaFoldDB" id="A0A2G9T9D9"/>
<feature type="non-terminal residue" evidence="2">
    <location>
        <position position="1"/>
    </location>
</feature>
<sequence>DLVAENNRNDTTIEILKMDIEGEEHQSLIPFLQKYKVCQILLEIHGNAVTHVRLLQKIAL</sequence>
<name>A0A2G9T9D9_TELCI</name>
<organism evidence="2 3">
    <name type="scientific">Teladorsagia circumcincta</name>
    <name type="common">Brown stomach worm</name>
    <name type="synonym">Ostertagia circumcincta</name>
    <dbReference type="NCBI Taxonomy" id="45464"/>
    <lineage>
        <taxon>Eukaryota</taxon>
        <taxon>Metazoa</taxon>
        <taxon>Ecdysozoa</taxon>
        <taxon>Nematoda</taxon>
        <taxon>Chromadorea</taxon>
        <taxon>Rhabditida</taxon>
        <taxon>Rhabditina</taxon>
        <taxon>Rhabditomorpha</taxon>
        <taxon>Strongyloidea</taxon>
        <taxon>Trichostrongylidae</taxon>
        <taxon>Teladorsagia</taxon>
    </lineage>
</organism>